<dbReference type="PANTHER" id="PTHR30251">
    <property type="entry name" value="PILUS ASSEMBLY CHAPERONE"/>
    <property type="match status" value="1"/>
</dbReference>
<name>A0A1G8CRZ6_9PSED</name>
<feature type="region of interest" description="Disordered" evidence="1">
    <location>
        <begin position="157"/>
        <end position="176"/>
    </location>
</feature>
<dbReference type="STRING" id="428992.SAMN05216272_101719"/>
<dbReference type="AlphaFoldDB" id="A0A1G8CRZ6"/>
<keyword evidence="5" id="KW-1185">Reference proteome</keyword>
<keyword evidence="2" id="KW-0732">Signal</keyword>
<dbReference type="SUPFAM" id="SSF49354">
    <property type="entry name" value="PapD-like"/>
    <property type="match status" value="1"/>
</dbReference>
<protein>
    <submittedName>
        <fullName evidence="4">Fimbrial chaperone protein</fullName>
    </submittedName>
</protein>
<evidence type="ECO:0000313" key="4">
    <source>
        <dbReference type="EMBL" id="SDH47720.1"/>
    </source>
</evidence>
<dbReference type="GO" id="GO:0071555">
    <property type="term" value="P:cell wall organization"/>
    <property type="evidence" value="ECO:0007669"/>
    <property type="project" value="InterPro"/>
</dbReference>
<feature type="chain" id="PRO_5011614971" evidence="2">
    <location>
        <begin position="29"/>
        <end position="260"/>
    </location>
</feature>
<dbReference type="InterPro" id="IPR050643">
    <property type="entry name" value="Periplasmic_pilus_chap"/>
</dbReference>
<dbReference type="Proteomes" id="UP000199636">
    <property type="component" value="Unassembled WGS sequence"/>
</dbReference>
<dbReference type="InterPro" id="IPR013783">
    <property type="entry name" value="Ig-like_fold"/>
</dbReference>
<feature type="domain" description="Pili assembly chaperone N-terminal" evidence="3">
    <location>
        <begin position="42"/>
        <end position="157"/>
    </location>
</feature>
<dbReference type="GO" id="GO:0030288">
    <property type="term" value="C:outer membrane-bounded periplasmic space"/>
    <property type="evidence" value="ECO:0007669"/>
    <property type="project" value="InterPro"/>
</dbReference>
<organism evidence="4 5">
    <name type="scientific">Pseudomonas panipatensis</name>
    <dbReference type="NCBI Taxonomy" id="428992"/>
    <lineage>
        <taxon>Bacteria</taxon>
        <taxon>Pseudomonadati</taxon>
        <taxon>Pseudomonadota</taxon>
        <taxon>Gammaproteobacteria</taxon>
        <taxon>Pseudomonadales</taxon>
        <taxon>Pseudomonadaceae</taxon>
        <taxon>Pseudomonas</taxon>
    </lineage>
</organism>
<dbReference type="Pfam" id="PF00345">
    <property type="entry name" value="PapD_N"/>
    <property type="match status" value="1"/>
</dbReference>
<gene>
    <name evidence="4" type="ORF">SAMN05216272_101719</name>
</gene>
<accession>A0A1G8CRZ6</accession>
<sequence length="260" mass="28555">MSRTRGFFQSCAAGLAGLALLLSPTARASSSILIWPIDPLLRHDQRATALWLENHGEQPSLLQLRVFAWRQADGEEHYHAQREVIGSPPMIRIAPGERQLVRLTQLKPVAAATEQAYRILIDEIPTPSAPAAEPGNAATVQFQMRYSVPLFVQGEGLSPRPDASRQGDTADASDAQLSWRPLSVNGRHYLEVRNQGTRHARLTRVSLEHQGATLEVASGLLGYVLAGSQMRWPLAEAVGTDARLRAESNGEPGEIPRWRP</sequence>
<dbReference type="InterPro" id="IPR008962">
    <property type="entry name" value="PapD-like_sf"/>
</dbReference>
<dbReference type="InterPro" id="IPR006311">
    <property type="entry name" value="TAT_signal"/>
</dbReference>
<dbReference type="OrthoDB" id="511700at2"/>
<evidence type="ECO:0000256" key="1">
    <source>
        <dbReference type="SAM" id="MobiDB-lite"/>
    </source>
</evidence>
<dbReference type="Gene3D" id="2.60.40.10">
    <property type="entry name" value="Immunoglobulins"/>
    <property type="match status" value="1"/>
</dbReference>
<dbReference type="InterPro" id="IPR016147">
    <property type="entry name" value="Pili_assmbl_chaperone_N"/>
</dbReference>
<evidence type="ECO:0000256" key="2">
    <source>
        <dbReference type="SAM" id="SignalP"/>
    </source>
</evidence>
<dbReference type="RefSeq" id="WP_090260902.1">
    <property type="nucleotide sequence ID" value="NZ_FNDS01000001.1"/>
</dbReference>
<evidence type="ECO:0000259" key="3">
    <source>
        <dbReference type="Pfam" id="PF00345"/>
    </source>
</evidence>
<dbReference type="PROSITE" id="PS51318">
    <property type="entry name" value="TAT"/>
    <property type="match status" value="1"/>
</dbReference>
<evidence type="ECO:0000313" key="5">
    <source>
        <dbReference type="Proteomes" id="UP000199636"/>
    </source>
</evidence>
<dbReference type="EMBL" id="FNDS01000001">
    <property type="protein sequence ID" value="SDH47720.1"/>
    <property type="molecule type" value="Genomic_DNA"/>
</dbReference>
<feature type="signal peptide" evidence="2">
    <location>
        <begin position="1"/>
        <end position="28"/>
    </location>
</feature>
<reference evidence="5" key="1">
    <citation type="submission" date="2016-10" db="EMBL/GenBank/DDBJ databases">
        <authorList>
            <person name="Varghese N."/>
            <person name="Submissions S."/>
        </authorList>
    </citation>
    <scope>NUCLEOTIDE SEQUENCE [LARGE SCALE GENOMIC DNA]</scope>
    <source>
        <strain evidence="5">CCM 7469</strain>
    </source>
</reference>
<dbReference type="PANTHER" id="PTHR30251:SF4">
    <property type="entry name" value="SLR1668 PROTEIN"/>
    <property type="match status" value="1"/>
</dbReference>
<proteinExistence type="predicted"/>